<proteinExistence type="predicted"/>
<protein>
    <submittedName>
        <fullName evidence="1">Uncharacterized protein</fullName>
    </submittedName>
</protein>
<reference evidence="1 2" key="1">
    <citation type="submission" date="2020-09" db="EMBL/GenBank/DDBJ databases">
        <authorList>
            <person name="Zhang R."/>
            <person name="Garcia K."/>
            <person name="Ogata H."/>
        </authorList>
    </citation>
    <scope>NUCLEOTIDE SEQUENCE [LARGE SCALE GENOMIC DNA]</scope>
    <source>
        <strain evidence="2">stheno</strain>
    </source>
</reference>
<dbReference type="Proteomes" id="UP001162098">
    <property type="component" value="Segment"/>
</dbReference>
<organism evidence="1 2">
    <name type="scientific">Medusavirus stheno T3</name>
    <dbReference type="NCBI Taxonomy" id="3069717"/>
    <lineage>
        <taxon>Viruses</taxon>
        <taxon>Varidnaviria</taxon>
        <taxon>Bamfordvirae</taxon>
        <taxon>Nucleocytoviricota</taxon>
        <taxon>Megaviricetes</taxon>
        <taxon>Mamonoviridae</taxon>
        <taxon>Medusavirus</taxon>
        <taxon>Medusavirus sthenus</taxon>
    </lineage>
</organism>
<dbReference type="KEGG" id="vg:80543747"/>
<accession>A0A7S7YEX5</accession>
<dbReference type="EMBL" id="MW018138">
    <property type="protein sequence ID" value="QPB44551.1"/>
    <property type="molecule type" value="Genomic_DNA"/>
</dbReference>
<name>A0A7S7YEX5_9VIRU</name>
<evidence type="ECO:0000313" key="2">
    <source>
        <dbReference type="Proteomes" id="UP001162098"/>
    </source>
</evidence>
<evidence type="ECO:0000313" key="1">
    <source>
        <dbReference type="EMBL" id="QPB44551.1"/>
    </source>
</evidence>
<sequence>MSSTNTPPDIEFLRKKTVSAWWVEINRGLSLNADLGSRRYRLPSGLLNATEHAPTLKTIIEALEKAGYNCKHTELVGWEVTW</sequence>
<keyword evidence="2" id="KW-1185">Reference proteome</keyword>